<dbReference type="NCBIfam" id="TIGR01733">
    <property type="entry name" value="AA-adenyl-dom"/>
    <property type="match status" value="3"/>
</dbReference>
<dbReference type="SUPFAM" id="SSF47336">
    <property type="entry name" value="ACP-like"/>
    <property type="match status" value="3"/>
</dbReference>
<dbReference type="Gene3D" id="3.30.559.30">
    <property type="entry name" value="Nonribosomal peptide synthetase, condensation domain"/>
    <property type="match status" value="3"/>
</dbReference>
<dbReference type="GO" id="GO:0031177">
    <property type="term" value="F:phosphopantetheine binding"/>
    <property type="evidence" value="ECO:0007669"/>
    <property type="project" value="InterPro"/>
</dbReference>
<reference evidence="5 6" key="1">
    <citation type="submission" date="2017-12" db="EMBL/GenBank/DDBJ databases">
        <title>Phylogenetic diversity of female urinary microbiome.</title>
        <authorList>
            <person name="Thomas-White K."/>
            <person name="Wolfe A.J."/>
        </authorList>
    </citation>
    <scope>NUCLEOTIDE SEQUENCE [LARGE SCALE GENOMIC DNA]</scope>
    <source>
        <strain evidence="5 6">UMB0777</strain>
    </source>
</reference>
<dbReference type="InterPro" id="IPR020845">
    <property type="entry name" value="AMP-binding_CS"/>
</dbReference>
<dbReference type="Pfam" id="PF00550">
    <property type="entry name" value="PP-binding"/>
    <property type="match status" value="3"/>
</dbReference>
<dbReference type="SUPFAM" id="SSF52777">
    <property type="entry name" value="CoA-dependent acyltransferases"/>
    <property type="match status" value="6"/>
</dbReference>
<evidence type="ECO:0000256" key="3">
    <source>
        <dbReference type="ARBA" id="ARBA00022553"/>
    </source>
</evidence>
<dbReference type="InterPro" id="IPR023213">
    <property type="entry name" value="CAT-like_dom_sf"/>
</dbReference>
<dbReference type="GO" id="GO:0047527">
    <property type="term" value="F:2,3-dihydroxybenzoate-serine ligase activity"/>
    <property type="evidence" value="ECO:0007669"/>
    <property type="project" value="TreeGrafter"/>
</dbReference>
<name>A0A2I1R480_9ACTN</name>
<evidence type="ECO:0000256" key="2">
    <source>
        <dbReference type="ARBA" id="ARBA00022450"/>
    </source>
</evidence>
<dbReference type="Pfam" id="PF00501">
    <property type="entry name" value="AMP-binding"/>
    <property type="match status" value="3"/>
</dbReference>
<dbReference type="CDD" id="cd19540">
    <property type="entry name" value="LCL_NRPS-like"/>
    <property type="match status" value="2"/>
</dbReference>
<dbReference type="InterPro" id="IPR001242">
    <property type="entry name" value="Condensation_dom"/>
</dbReference>
<dbReference type="GO" id="GO:0005829">
    <property type="term" value="C:cytosol"/>
    <property type="evidence" value="ECO:0007669"/>
    <property type="project" value="TreeGrafter"/>
</dbReference>
<dbReference type="InterPro" id="IPR042099">
    <property type="entry name" value="ANL_N_sf"/>
</dbReference>
<dbReference type="Gene3D" id="3.30.559.10">
    <property type="entry name" value="Chloramphenicol acetyltransferase-like domain"/>
    <property type="match status" value="3"/>
</dbReference>
<dbReference type="Gene3D" id="3.40.50.12780">
    <property type="entry name" value="N-terminal domain of ligase-like"/>
    <property type="match status" value="1"/>
</dbReference>
<dbReference type="NCBIfam" id="NF003417">
    <property type="entry name" value="PRK04813.1"/>
    <property type="match status" value="3"/>
</dbReference>
<proteinExistence type="predicted"/>
<sequence length="3178" mass="336958">MTDVDSTASNISLTWGSRPSTLHLIAFSAGVAPSETAYEAVSGPVTFGELYARVSATAGVFIAQGLDTEAAVGAGVTQTEAAPGRAPAEIADATRRAIALIRERALELIGSTDLGSLPGLFRSAVARHADRPAVGDATGAVLSYRELDEQSDALAGGLRAAGAGPGRLVGVALPRRTELIVALLAVLKTGAAYLPLDRSQPVARAQSIIDDAAPLLVLTDAELAATWDVIDVRFVAPGDLPAGAPQGAPGAAATEAFDDRLPAYLIYTSGSTGKPKGVVVSHREVVALMKAAAEEFAFGPEDVWTLFHSYAFDFSVWEIWGPLVTGGRVVVVDQDTTRDPEAFVDLLETERVTVLSQTPSAFYQLIAAQRAKRAALALRYIVFGGEALSFEQVRRWFDDNPADPAQLVNMYGITETTVHVSYRALDRAAVSAGDASFIGRPLSSLDIHILDSRLRPVPEGVIGEMYVTGTQLAQGYLRRAGLSATRFVANPFAPNDSGDRMYRTGDLARRVGDDIEYLGRGDAQVQLRGFRIEYGEIEAALVGLDGISAGAANVVDLPDRGEILAAYVVPEPGVEVDEQLVRRRVATAVPEYMVPDVVMAVERLPLTQNGKLDRGALPRPVLASTTEFVAPENDTETALRDIFAEVLGLEDISVVESVFDVGGNSLLAARIVGRAAETLGVDLTVRDLFDAPTVRDLAQAAASKRPGLPPIEPVAARPDRVPLSLAQQRMWFINRFDPSSPAYNIPMVLKLSGSVDAAALREALLDVMTRHEVLRTTYPEFDGEAYQLVHEPAAAAAMLDWRDVPESMLPEVMLGGFDLVAELPVRVGFSRLSDSEAVLGMVVHHISCDGESLAPLVTDLITAYTARVAGNAPEFRPLPVQMADVALWQRRVFGAATDDSSLIGAQLQYWARQLDGAPDVVELPTDRPRPAVASQRGARVEFAVPQHVSERVARLARDRGLTPFMVAHGALAVLLSRLSATEDITVGTPIAGRGQSILDPMVGMFVNTLVLRTGVDLSAGFDRLLDDVRRTDLEAFANADIPFEAVVERVNPMRTEAYAPLAQVWLAFDQSAIADLASQTLTIGEGGGLAVTPVEPHDLSARVDLTVGIADNGDNWQGSVLYATDLYDVETVRLFADRFVRLLDTLTADPAAPVGDADLMTAAEHAVLDRWGGAVALPEPAVTVADALAESFARNASRAAIRADGRTLDYAEYGALVHAFAQTLLRRGVGPDVPVAVGVPRSVEMLVAIHGIVLAGGTYVPLDPEAPADVVRRQLALSGASTVVVAGAVPGWAESIAPGGAGSGTLITVDLDALATAEPAPVTDADRSASLRGGHPVYTLFTSGSTGQPKGVTITHRGLHDMLSWFGAYTGDAADERVLVKTPYTFDASVWELFWPFVAGATAVVAAPDGHRDPAHLARVIADERVTSVQFVPSLLAVFLDEAFDPATGLSSVRQIFTGGEALTPAVTQQTLAAAPHAVIVNQYGPTEMTVDATIAALTEPVDVVPVGRPAPGLTARILDRRLRPVAPGVPGELYLGGAQMARGYAAAPALTAQSFVADPAGPAGARLYRTGDLARWRADGDIEYLGRTDFQVKIHGQRIELGETEAVLAAAPGVVSVAAAVSTTPAGDALVAYLTGHPGDTVDVDAVRAFAAERLLAHLRPTLWVVLDEMPRNASGKVDRRALPAPAVTESEVVEPATPAERILAGVVAEVLGVERVSVVDSFFDLGGNSLAAMRVAARAGAALGVEVSVRDLFDAPSVRELARRVADRVPGLPPVTAVSPRPDQIPLSYAQQRIWFINQFDTTSAAYNIPIALRLRGKLDLAALRAAMVDVVERQEVLRTVFPSIDGGPRQVIGDAAGVAAELDWDVVDDESELFAAAAGGFDVTVQRPIRIRVHRVDDLEHIVLIVIHHIAGDGESMRPLVTDVVTAYVARSQGRSPEFAALEVQFADVALWQRRELGSIDDPDSRVSAQVDYWRSALAGLPEVLELPADRPRPTVASMAGAEVGFEIDSATADLVRGLAAERGVTEFMIIHAALAVLLSRLSATDDIAIGTPIAGRGDAALDPLVGMFVNTLVLRTVVDPAQRFADLLDAVRVTDLDAFAHADAPFEAVVDALAPSRSEAFAPLTQILLTVDPTPADPSTLVADIDDLAVEVVETEENSAKVDLTVGLRGGRGGSWIGRVNYATDLFDEATVAQMMDRFARLLHELVTDSTVPVGDADLLDTTERDMLTPVGRRPATPAVPLAELFAGAVENAGTDRIAVVDPERTLTYGELDSASNRLARHLLAQGIDRETLVALVIPRSVDLMVAIWAVAKTGAGYVPIDPDYPADRVAHMMSDSGATIGLTLTGVADVAAFGGQWVHLDSPESAEAVAGLSDAPVTDSDRPAPVRTGDTAYVIYTSGSTGLPKGVEVTAGGLRNFGVEAVRRSGITRDSRVLGFASPSFDAFVLEYLLAFTAGAAVVYRDRDAVAGAPLADFMRAHRVTHTFLTPTVLASLDPAELPHLESVWAGGEAVPESLRDRWSRFVAFRNVYGPTETTIVITVAPPTEPGERLHIGPPIDGVDLLVLDARLRPVPVGVAGELYVSGPALARGYLDRRGLTAERFVANPFGRPGERIYRTGDVVRWARDRDGSLSVDYVGRSDDQIKLRGLRIELGEIESALGDHPAVASAVVTGVDSDGALAAGGQSVVSALAAYVVLRADVDIAALREHLADRLPLFMVPASIVALDALPLTPVGKLDRRALPAPTIEIESDHVAAETPVEQQLASIIGGLLGLERVSVGDSFFALGGDSIMSIQVASAARAAGIDVSPRDIFEHKTVRAIARAVGARGERVPALAELPGGGIGPMAVPPVVSWILDHTDEVTDFGDFSQSMVLGAPAGLTVEIAQELLTQVVAVHPMLAAAVESGPDGEWHMRTGVVPLDSGAVTALASPARTGEPGFADTVVAAFEDASRRLDPTAGRLVAAVLVTDPDDDARLVVVIHHLGVDAVSWRVIIEDLLTAWAQHQGGQAYSLRPETTSARAFTAALDAQRAERAGELRYWLERSPEHVTDLGARLDRERDRMSTTDTVVHRVASPVTEALLTTVPTAFRGNVNDALVAALARAVRTWQQDRGIVDDRPVTLLLEGHGRYEEALLHGPDPRAVDLSRTVGWFTTIAPMAIDVRGDSVHTVKVAKEE</sequence>
<dbReference type="FunFam" id="1.10.1200.10:FF:000005">
    <property type="entry name" value="Nonribosomal peptide synthetase 1"/>
    <property type="match status" value="3"/>
</dbReference>
<organism evidence="5 6">
    <name type="scientific">Gordonia terrae</name>
    <dbReference type="NCBI Taxonomy" id="2055"/>
    <lineage>
        <taxon>Bacteria</taxon>
        <taxon>Bacillati</taxon>
        <taxon>Actinomycetota</taxon>
        <taxon>Actinomycetes</taxon>
        <taxon>Mycobacteriales</taxon>
        <taxon>Gordoniaceae</taxon>
        <taxon>Gordonia</taxon>
    </lineage>
</organism>
<feature type="domain" description="Carrier" evidence="4">
    <location>
        <begin position="630"/>
        <end position="705"/>
    </location>
</feature>
<feature type="domain" description="Carrier" evidence="4">
    <location>
        <begin position="1696"/>
        <end position="1771"/>
    </location>
</feature>
<dbReference type="FunFam" id="3.40.50.980:FF:000001">
    <property type="entry name" value="Non-ribosomal peptide synthetase"/>
    <property type="match status" value="1"/>
</dbReference>
<dbReference type="Gene3D" id="3.30.300.30">
    <property type="match status" value="3"/>
</dbReference>
<dbReference type="InterPro" id="IPR045851">
    <property type="entry name" value="AMP-bd_C_sf"/>
</dbReference>
<dbReference type="InterPro" id="IPR020806">
    <property type="entry name" value="PKS_PP-bd"/>
</dbReference>
<accession>A0A2I1R480</accession>
<dbReference type="Pfam" id="PF00668">
    <property type="entry name" value="Condensation"/>
    <property type="match status" value="3"/>
</dbReference>
<keyword evidence="3" id="KW-0597">Phosphoprotein</keyword>
<comment type="caution">
    <text evidence="5">The sequence shown here is derived from an EMBL/GenBank/DDBJ whole genome shotgun (WGS) entry which is preliminary data.</text>
</comment>
<feature type="non-terminal residue" evidence="5">
    <location>
        <position position="3178"/>
    </location>
</feature>
<protein>
    <submittedName>
        <fullName evidence="5">Non-ribosomal peptide synthetase</fullName>
    </submittedName>
</protein>
<dbReference type="InterPro" id="IPR009081">
    <property type="entry name" value="PP-bd_ACP"/>
</dbReference>
<dbReference type="InterPro" id="IPR025110">
    <property type="entry name" value="AMP-bd_C"/>
</dbReference>
<dbReference type="RefSeq" id="WP_143707991.1">
    <property type="nucleotide sequence ID" value="NZ_PKJC01000019.1"/>
</dbReference>
<dbReference type="SMART" id="SM00823">
    <property type="entry name" value="PKS_PP"/>
    <property type="match status" value="3"/>
</dbReference>
<dbReference type="PROSITE" id="PS00455">
    <property type="entry name" value="AMP_BINDING"/>
    <property type="match status" value="2"/>
</dbReference>
<dbReference type="InterPro" id="IPR006162">
    <property type="entry name" value="Ppantetheine_attach_site"/>
</dbReference>
<dbReference type="FunFam" id="3.30.300.30:FF:000015">
    <property type="entry name" value="Nonribosomal peptide synthase SidD"/>
    <property type="match status" value="1"/>
</dbReference>
<dbReference type="Proteomes" id="UP000234662">
    <property type="component" value="Unassembled WGS sequence"/>
</dbReference>
<evidence type="ECO:0000256" key="1">
    <source>
        <dbReference type="ARBA" id="ARBA00001957"/>
    </source>
</evidence>
<evidence type="ECO:0000259" key="4">
    <source>
        <dbReference type="PROSITE" id="PS50075"/>
    </source>
</evidence>
<dbReference type="PANTHER" id="PTHR45527">
    <property type="entry name" value="NONRIBOSOMAL PEPTIDE SYNTHETASE"/>
    <property type="match status" value="1"/>
</dbReference>
<dbReference type="InterPro" id="IPR010071">
    <property type="entry name" value="AA_adenyl_dom"/>
</dbReference>
<dbReference type="GO" id="GO:0009366">
    <property type="term" value="C:enterobactin synthetase complex"/>
    <property type="evidence" value="ECO:0007669"/>
    <property type="project" value="TreeGrafter"/>
</dbReference>
<gene>
    <name evidence="5" type="ORF">CYJ73_19610</name>
</gene>
<dbReference type="InterPro" id="IPR000873">
    <property type="entry name" value="AMP-dep_synth/lig_dom"/>
</dbReference>
<dbReference type="Pfam" id="PF13193">
    <property type="entry name" value="AMP-binding_C"/>
    <property type="match status" value="3"/>
</dbReference>
<dbReference type="SUPFAM" id="SSF56801">
    <property type="entry name" value="Acetyl-CoA synthetase-like"/>
    <property type="match status" value="3"/>
</dbReference>
<keyword evidence="2" id="KW-0596">Phosphopantetheine</keyword>
<dbReference type="EMBL" id="PKJC01000019">
    <property type="protein sequence ID" value="PKZ63889.1"/>
    <property type="molecule type" value="Genomic_DNA"/>
</dbReference>
<evidence type="ECO:0000313" key="5">
    <source>
        <dbReference type="EMBL" id="PKZ63889.1"/>
    </source>
</evidence>
<dbReference type="PROSITE" id="PS50075">
    <property type="entry name" value="CARRIER"/>
    <property type="match status" value="3"/>
</dbReference>
<dbReference type="GO" id="GO:0009239">
    <property type="term" value="P:enterobactin biosynthetic process"/>
    <property type="evidence" value="ECO:0007669"/>
    <property type="project" value="TreeGrafter"/>
</dbReference>
<dbReference type="Gene3D" id="2.30.38.10">
    <property type="entry name" value="Luciferase, Domain 3"/>
    <property type="match status" value="2"/>
</dbReference>
<dbReference type="Gene3D" id="1.10.1200.10">
    <property type="entry name" value="ACP-like"/>
    <property type="match status" value="3"/>
</dbReference>
<dbReference type="PANTHER" id="PTHR45527:SF1">
    <property type="entry name" value="FATTY ACID SYNTHASE"/>
    <property type="match status" value="1"/>
</dbReference>
<dbReference type="GO" id="GO:0043041">
    <property type="term" value="P:amino acid activation for nonribosomal peptide biosynthetic process"/>
    <property type="evidence" value="ECO:0007669"/>
    <property type="project" value="TreeGrafter"/>
</dbReference>
<dbReference type="InterPro" id="IPR036736">
    <property type="entry name" value="ACP-like_sf"/>
</dbReference>
<dbReference type="FunFam" id="3.40.50.980:FF:000002">
    <property type="entry name" value="Enterobactin synthetase component F"/>
    <property type="match status" value="1"/>
</dbReference>
<comment type="cofactor">
    <cofactor evidence="1">
        <name>pantetheine 4'-phosphate</name>
        <dbReference type="ChEBI" id="CHEBI:47942"/>
    </cofactor>
</comment>
<evidence type="ECO:0000313" key="6">
    <source>
        <dbReference type="Proteomes" id="UP000234662"/>
    </source>
</evidence>
<dbReference type="CDD" id="cd05930">
    <property type="entry name" value="A_NRPS"/>
    <property type="match status" value="1"/>
</dbReference>
<dbReference type="UniPathway" id="UPA00011"/>
<feature type="domain" description="Carrier" evidence="4">
    <location>
        <begin position="2758"/>
        <end position="2832"/>
    </location>
</feature>
<dbReference type="PROSITE" id="PS00012">
    <property type="entry name" value="PHOSPHOPANTETHEINE"/>
    <property type="match status" value="3"/>
</dbReference>
<dbReference type="GO" id="GO:0008610">
    <property type="term" value="P:lipid biosynthetic process"/>
    <property type="evidence" value="ECO:0007669"/>
    <property type="project" value="UniProtKB-ARBA"/>
</dbReference>
<dbReference type="Gene3D" id="3.40.50.980">
    <property type="match status" value="4"/>
</dbReference>
<dbReference type="FunFam" id="3.40.50.12780:FF:000012">
    <property type="entry name" value="Non-ribosomal peptide synthetase"/>
    <property type="match status" value="1"/>
</dbReference>